<dbReference type="InterPro" id="IPR016181">
    <property type="entry name" value="Acyl_CoA_acyltransferase"/>
</dbReference>
<dbReference type="Proteomes" id="UP001500403">
    <property type="component" value="Unassembled WGS sequence"/>
</dbReference>
<evidence type="ECO:0000259" key="1">
    <source>
        <dbReference type="PROSITE" id="PS51186"/>
    </source>
</evidence>
<dbReference type="SUPFAM" id="SSF55729">
    <property type="entry name" value="Acyl-CoA N-acyltransferases (Nat)"/>
    <property type="match status" value="1"/>
</dbReference>
<dbReference type="Pfam" id="PF13302">
    <property type="entry name" value="Acetyltransf_3"/>
    <property type="match status" value="1"/>
</dbReference>
<dbReference type="Gene3D" id="3.40.630.30">
    <property type="match status" value="1"/>
</dbReference>
<sequence>MPGIIRTVTDRDRQHQRISFVELNGAVMTALLDGDLAGASAEAGAALTGFFLTDSALWLWRYRLGQMAGDPARAHWCGRLAVCGPGGAVVGHGGFHGPPDDRGMVEVGYAVDPAFRRRGYARATLTELLRRAAAEPGVTTVRASVRPDNVASLATIAGFGFTEVGELWDEEDGMETLYEAPARPPGSLPLSAS</sequence>
<dbReference type="PANTHER" id="PTHR43792">
    <property type="entry name" value="GNAT FAMILY, PUTATIVE (AFU_ORTHOLOGUE AFUA_3G00765)-RELATED-RELATED"/>
    <property type="match status" value="1"/>
</dbReference>
<organism evidence="2 3">
    <name type="scientific">Streptomyces enissocaesilis</name>
    <dbReference type="NCBI Taxonomy" id="332589"/>
    <lineage>
        <taxon>Bacteria</taxon>
        <taxon>Bacillati</taxon>
        <taxon>Actinomycetota</taxon>
        <taxon>Actinomycetes</taxon>
        <taxon>Kitasatosporales</taxon>
        <taxon>Streptomycetaceae</taxon>
        <taxon>Streptomyces</taxon>
        <taxon>Streptomyces rochei group</taxon>
    </lineage>
</organism>
<evidence type="ECO:0000313" key="2">
    <source>
        <dbReference type="EMBL" id="GAA2965095.1"/>
    </source>
</evidence>
<dbReference type="EMBL" id="BAAAUD010000056">
    <property type="protein sequence ID" value="GAA2965095.1"/>
    <property type="molecule type" value="Genomic_DNA"/>
</dbReference>
<dbReference type="InterPro" id="IPR000182">
    <property type="entry name" value="GNAT_dom"/>
</dbReference>
<feature type="domain" description="N-acetyltransferase" evidence="1">
    <location>
        <begin position="34"/>
        <end position="183"/>
    </location>
</feature>
<dbReference type="PROSITE" id="PS51186">
    <property type="entry name" value="GNAT"/>
    <property type="match status" value="1"/>
</dbReference>
<dbReference type="CDD" id="cd04301">
    <property type="entry name" value="NAT_SF"/>
    <property type="match status" value="1"/>
</dbReference>
<accession>A0ABN3XMI6</accession>
<evidence type="ECO:0000313" key="3">
    <source>
        <dbReference type="Proteomes" id="UP001500403"/>
    </source>
</evidence>
<gene>
    <name evidence="2" type="ORF">GCM10010446_58470</name>
</gene>
<name>A0ABN3XMI6_9ACTN</name>
<dbReference type="InterPro" id="IPR051531">
    <property type="entry name" value="N-acetyltransferase"/>
</dbReference>
<comment type="caution">
    <text evidence="2">The sequence shown here is derived from an EMBL/GenBank/DDBJ whole genome shotgun (WGS) entry which is preliminary data.</text>
</comment>
<protein>
    <recommendedName>
        <fullName evidence="1">N-acetyltransferase domain-containing protein</fullName>
    </recommendedName>
</protein>
<reference evidence="2 3" key="1">
    <citation type="journal article" date="2019" name="Int. J. Syst. Evol. Microbiol.">
        <title>The Global Catalogue of Microorganisms (GCM) 10K type strain sequencing project: providing services to taxonomists for standard genome sequencing and annotation.</title>
        <authorList>
            <consortium name="The Broad Institute Genomics Platform"/>
            <consortium name="The Broad Institute Genome Sequencing Center for Infectious Disease"/>
            <person name="Wu L."/>
            <person name="Ma J."/>
        </authorList>
    </citation>
    <scope>NUCLEOTIDE SEQUENCE [LARGE SCALE GENOMIC DNA]</scope>
    <source>
        <strain evidence="2 3">JCM 9088</strain>
    </source>
</reference>
<dbReference type="PANTHER" id="PTHR43792:SF13">
    <property type="entry name" value="ACETYLTRANSFERASE"/>
    <property type="match status" value="1"/>
</dbReference>
<keyword evidence="3" id="KW-1185">Reference proteome</keyword>
<proteinExistence type="predicted"/>